<evidence type="ECO:0000313" key="3">
    <source>
        <dbReference type="Proteomes" id="UP001589838"/>
    </source>
</evidence>
<evidence type="ECO:0000256" key="1">
    <source>
        <dbReference type="SAM" id="Phobius"/>
    </source>
</evidence>
<dbReference type="Proteomes" id="UP001589838">
    <property type="component" value="Unassembled WGS sequence"/>
</dbReference>
<keyword evidence="1" id="KW-0472">Membrane</keyword>
<dbReference type="RefSeq" id="WP_335963176.1">
    <property type="nucleotide sequence ID" value="NZ_JAXBLX010000043.1"/>
</dbReference>
<proteinExistence type="predicted"/>
<keyword evidence="3" id="KW-1185">Reference proteome</keyword>
<comment type="caution">
    <text evidence="2">The sequence shown here is derived from an EMBL/GenBank/DDBJ whole genome shotgun (WGS) entry which is preliminary data.</text>
</comment>
<accession>A0ABV6K7N7</accession>
<protein>
    <submittedName>
        <fullName evidence="2">Penicillin-binding protein</fullName>
    </submittedName>
</protein>
<keyword evidence="1" id="KW-0812">Transmembrane</keyword>
<dbReference type="EMBL" id="JBHLUX010000005">
    <property type="protein sequence ID" value="MFC0469326.1"/>
    <property type="molecule type" value="Genomic_DNA"/>
</dbReference>
<keyword evidence="1" id="KW-1133">Transmembrane helix</keyword>
<name>A0ABV6K7N7_9BACI</name>
<feature type="transmembrane region" description="Helical" evidence="1">
    <location>
        <begin position="21"/>
        <end position="40"/>
    </location>
</feature>
<reference evidence="2 3" key="1">
    <citation type="submission" date="2024-09" db="EMBL/GenBank/DDBJ databases">
        <authorList>
            <person name="Sun Q."/>
            <person name="Mori K."/>
        </authorList>
    </citation>
    <scope>NUCLEOTIDE SEQUENCE [LARGE SCALE GENOMIC DNA]</scope>
    <source>
        <strain evidence="2 3">NCAIM B.02610</strain>
    </source>
</reference>
<organism evidence="2 3">
    <name type="scientific">Halalkalibacter kiskunsagensis</name>
    <dbReference type="NCBI Taxonomy" id="1548599"/>
    <lineage>
        <taxon>Bacteria</taxon>
        <taxon>Bacillati</taxon>
        <taxon>Bacillota</taxon>
        <taxon>Bacilli</taxon>
        <taxon>Bacillales</taxon>
        <taxon>Bacillaceae</taxon>
        <taxon>Halalkalibacter</taxon>
    </lineage>
</organism>
<gene>
    <name evidence="2" type="ORF">ACFFHM_01930</name>
</gene>
<sequence length="90" mass="10312">MNYYSYQPMMRSMHHHHGENQRFFPVLPFLAGLAVSPFIFGGYGRPNYGPNFGPNYGPSYGPQYGPGFGPQYGPSYGPNFGYQQQPFYKW</sequence>
<evidence type="ECO:0000313" key="2">
    <source>
        <dbReference type="EMBL" id="MFC0469326.1"/>
    </source>
</evidence>